<gene>
    <name evidence="1" type="ORF">THAOC_30741</name>
</gene>
<comment type="caution">
    <text evidence="1">The sequence shown here is derived from an EMBL/GenBank/DDBJ whole genome shotgun (WGS) entry which is preliminary data.</text>
</comment>
<proteinExistence type="predicted"/>
<sequence length="76" mass="7968">MLTPDTANSATNDDLLSAVYAVYAAATRYGRQGQDATLKERIEARGDSKGGGVPELGSRRVSLVDRPCPLCLGSPS</sequence>
<dbReference type="AlphaFoldDB" id="K0R9P4"/>
<organism evidence="1 2">
    <name type="scientific">Thalassiosira oceanica</name>
    <name type="common">Marine diatom</name>
    <dbReference type="NCBI Taxonomy" id="159749"/>
    <lineage>
        <taxon>Eukaryota</taxon>
        <taxon>Sar</taxon>
        <taxon>Stramenopiles</taxon>
        <taxon>Ochrophyta</taxon>
        <taxon>Bacillariophyta</taxon>
        <taxon>Coscinodiscophyceae</taxon>
        <taxon>Thalassiosirophycidae</taxon>
        <taxon>Thalassiosirales</taxon>
        <taxon>Thalassiosiraceae</taxon>
        <taxon>Thalassiosira</taxon>
    </lineage>
</organism>
<protein>
    <submittedName>
        <fullName evidence="1">Uncharacterized protein</fullName>
    </submittedName>
</protein>
<dbReference type="Proteomes" id="UP000266841">
    <property type="component" value="Unassembled WGS sequence"/>
</dbReference>
<accession>K0R9P4</accession>
<reference evidence="1 2" key="1">
    <citation type="journal article" date="2012" name="Genome Biol.">
        <title>Genome and low-iron response of an oceanic diatom adapted to chronic iron limitation.</title>
        <authorList>
            <person name="Lommer M."/>
            <person name="Specht M."/>
            <person name="Roy A.S."/>
            <person name="Kraemer L."/>
            <person name="Andreson R."/>
            <person name="Gutowska M.A."/>
            <person name="Wolf J."/>
            <person name="Bergner S.V."/>
            <person name="Schilhabel M.B."/>
            <person name="Klostermeier U.C."/>
            <person name="Beiko R.G."/>
            <person name="Rosenstiel P."/>
            <person name="Hippler M."/>
            <person name="Laroche J."/>
        </authorList>
    </citation>
    <scope>NUCLEOTIDE SEQUENCE [LARGE SCALE GENOMIC DNA]</scope>
    <source>
        <strain evidence="1 2">CCMP1005</strain>
    </source>
</reference>
<evidence type="ECO:0000313" key="1">
    <source>
        <dbReference type="EMBL" id="EJK50313.1"/>
    </source>
</evidence>
<name>K0R9P4_THAOC</name>
<dbReference type="EMBL" id="AGNL01044036">
    <property type="protein sequence ID" value="EJK50313.1"/>
    <property type="molecule type" value="Genomic_DNA"/>
</dbReference>
<keyword evidence="2" id="KW-1185">Reference proteome</keyword>
<evidence type="ECO:0000313" key="2">
    <source>
        <dbReference type="Proteomes" id="UP000266841"/>
    </source>
</evidence>